<feature type="region of interest" description="Disordered" evidence="1">
    <location>
        <begin position="1"/>
        <end position="27"/>
    </location>
</feature>
<keyword evidence="4" id="KW-1185">Reference proteome</keyword>
<gene>
    <name evidence="3" type="ORF">PHY01_37930</name>
</gene>
<dbReference type="InterPro" id="IPR000182">
    <property type="entry name" value="GNAT_dom"/>
</dbReference>
<dbReference type="GO" id="GO:0016747">
    <property type="term" value="F:acyltransferase activity, transferring groups other than amino-acyl groups"/>
    <property type="evidence" value="ECO:0007669"/>
    <property type="project" value="InterPro"/>
</dbReference>
<organism evidence="3 4">
    <name type="scientific">Pseudonocardia hydrocarbonoxydans</name>
    <dbReference type="NCBI Taxonomy" id="76726"/>
    <lineage>
        <taxon>Bacteria</taxon>
        <taxon>Bacillati</taxon>
        <taxon>Actinomycetota</taxon>
        <taxon>Actinomycetes</taxon>
        <taxon>Pseudonocardiales</taxon>
        <taxon>Pseudonocardiaceae</taxon>
        <taxon>Pseudonocardia</taxon>
    </lineage>
</organism>
<reference evidence="3 4" key="1">
    <citation type="submission" date="2019-06" db="EMBL/GenBank/DDBJ databases">
        <title>Whole genome shotgun sequence of Pseudonocardia hydrocarbonoxydans NBRC 14498.</title>
        <authorList>
            <person name="Hosoyama A."/>
            <person name="Uohara A."/>
            <person name="Ohji S."/>
            <person name="Ichikawa N."/>
        </authorList>
    </citation>
    <scope>NUCLEOTIDE SEQUENCE [LARGE SCALE GENOMIC DNA]</scope>
    <source>
        <strain evidence="3 4">NBRC 14498</strain>
    </source>
</reference>
<comment type="caution">
    <text evidence="3">The sequence shown here is derived from an EMBL/GenBank/DDBJ whole genome shotgun (WGS) entry which is preliminary data.</text>
</comment>
<dbReference type="InterPro" id="IPR016181">
    <property type="entry name" value="Acyl_CoA_acyltransferase"/>
</dbReference>
<dbReference type="Pfam" id="PF08445">
    <property type="entry name" value="FR47"/>
    <property type="match status" value="1"/>
</dbReference>
<dbReference type="InterPro" id="IPR013653">
    <property type="entry name" value="GCN5-like_dom"/>
</dbReference>
<proteinExistence type="predicted"/>
<evidence type="ECO:0000259" key="2">
    <source>
        <dbReference type="PROSITE" id="PS51186"/>
    </source>
</evidence>
<feature type="domain" description="N-acetyltransferase" evidence="2">
    <location>
        <begin position="1"/>
        <end position="122"/>
    </location>
</feature>
<dbReference type="PROSITE" id="PS51186">
    <property type="entry name" value="GNAT"/>
    <property type="match status" value="1"/>
</dbReference>
<sequence>MTIGETSAESHLMRRSPRQGDGPGGVVTYTLEDLAAPAGEDPKAVIEVHREGDVATVVGGGVPERHRGHGYGPRLARQVTTAVRAEGCRIARMADPGTEQGRGMLRGLGYSRLPDGTWEIEL</sequence>
<name>A0A4Y3WTT7_9PSEU</name>
<protein>
    <recommendedName>
        <fullName evidence="2">N-acetyltransferase domain-containing protein</fullName>
    </recommendedName>
</protein>
<dbReference type="RefSeq" id="WP_141280319.1">
    <property type="nucleotide sequence ID" value="NZ_BAAARZ010000014.1"/>
</dbReference>
<dbReference type="EMBL" id="BJNG01000035">
    <property type="protein sequence ID" value="GEC21510.1"/>
    <property type="molecule type" value="Genomic_DNA"/>
</dbReference>
<dbReference type="AlphaFoldDB" id="A0A4Y3WTT7"/>
<evidence type="ECO:0000313" key="3">
    <source>
        <dbReference type="EMBL" id="GEC21510.1"/>
    </source>
</evidence>
<accession>A0A4Y3WTT7</accession>
<dbReference type="OrthoDB" id="273614at2"/>
<dbReference type="Gene3D" id="3.40.630.30">
    <property type="match status" value="1"/>
</dbReference>
<evidence type="ECO:0000313" key="4">
    <source>
        <dbReference type="Proteomes" id="UP000320338"/>
    </source>
</evidence>
<dbReference type="Proteomes" id="UP000320338">
    <property type="component" value="Unassembled WGS sequence"/>
</dbReference>
<dbReference type="SUPFAM" id="SSF55729">
    <property type="entry name" value="Acyl-CoA N-acyltransferases (Nat)"/>
    <property type="match status" value="1"/>
</dbReference>
<evidence type="ECO:0000256" key="1">
    <source>
        <dbReference type="SAM" id="MobiDB-lite"/>
    </source>
</evidence>